<feature type="domain" description="Heterokaryon incompatibility" evidence="2">
    <location>
        <begin position="103"/>
        <end position="264"/>
    </location>
</feature>
<gene>
    <name evidence="3" type="ORF">K491DRAFT_721455</name>
</gene>
<dbReference type="InterPro" id="IPR010730">
    <property type="entry name" value="HET"/>
</dbReference>
<feature type="compositionally biased region" description="Gly residues" evidence="1">
    <location>
        <begin position="810"/>
        <end position="824"/>
    </location>
</feature>
<dbReference type="Pfam" id="PF06985">
    <property type="entry name" value="HET"/>
    <property type="match status" value="1"/>
</dbReference>
<dbReference type="EMBL" id="MU004483">
    <property type="protein sequence ID" value="KAF2649664.1"/>
    <property type="molecule type" value="Genomic_DNA"/>
</dbReference>
<evidence type="ECO:0000256" key="1">
    <source>
        <dbReference type="SAM" id="MobiDB-lite"/>
    </source>
</evidence>
<evidence type="ECO:0000259" key="2">
    <source>
        <dbReference type="Pfam" id="PF06985"/>
    </source>
</evidence>
<feature type="region of interest" description="Disordered" evidence="1">
    <location>
        <begin position="706"/>
        <end position="727"/>
    </location>
</feature>
<keyword evidence="4" id="KW-1185">Reference proteome</keyword>
<evidence type="ECO:0000313" key="3">
    <source>
        <dbReference type="EMBL" id="KAF2649664.1"/>
    </source>
</evidence>
<feature type="region of interest" description="Disordered" evidence="1">
    <location>
        <begin position="810"/>
        <end position="834"/>
    </location>
</feature>
<dbReference type="OrthoDB" id="270167at2759"/>
<accession>A0A6A6STY8</accession>
<dbReference type="AlphaFoldDB" id="A0A6A6STY8"/>
<dbReference type="PANTHER" id="PTHR24148">
    <property type="entry name" value="ANKYRIN REPEAT DOMAIN-CONTAINING PROTEIN 39 HOMOLOG-RELATED"/>
    <property type="match status" value="1"/>
</dbReference>
<evidence type="ECO:0000313" key="4">
    <source>
        <dbReference type="Proteomes" id="UP000799324"/>
    </source>
</evidence>
<proteinExistence type="predicted"/>
<dbReference type="InterPro" id="IPR052895">
    <property type="entry name" value="HetReg/Transcr_Mod"/>
</dbReference>
<dbReference type="PANTHER" id="PTHR24148:SF82">
    <property type="entry name" value="HETEROKARYON INCOMPATIBILITY DOMAIN-CONTAINING PROTEIN"/>
    <property type="match status" value="1"/>
</dbReference>
<feature type="region of interest" description="Disordered" evidence="1">
    <location>
        <begin position="327"/>
        <end position="351"/>
    </location>
</feature>
<feature type="compositionally biased region" description="Low complexity" evidence="1">
    <location>
        <begin position="340"/>
        <end position="349"/>
    </location>
</feature>
<protein>
    <recommendedName>
        <fullName evidence="2">Heterokaryon incompatibility domain-containing protein</fullName>
    </recommendedName>
</protein>
<dbReference type="Proteomes" id="UP000799324">
    <property type="component" value="Unassembled WGS sequence"/>
</dbReference>
<reference evidence="3" key="1">
    <citation type="journal article" date="2020" name="Stud. Mycol.">
        <title>101 Dothideomycetes genomes: a test case for predicting lifestyles and emergence of pathogens.</title>
        <authorList>
            <person name="Haridas S."/>
            <person name="Albert R."/>
            <person name="Binder M."/>
            <person name="Bloem J."/>
            <person name="Labutti K."/>
            <person name="Salamov A."/>
            <person name="Andreopoulos B."/>
            <person name="Baker S."/>
            <person name="Barry K."/>
            <person name="Bills G."/>
            <person name="Bluhm B."/>
            <person name="Cannon C."/>
            <person name="Castanera R."/>
            <person name="Culley D."/>
            <person name="Daum C."/>
            <person name="Ezra D."/>
            <person name="Gonzalez J."/>
            <person name="Henrissat B."/>
            <person name="Kuo A."/>
            <person name="Liang C."/>
            <person name="Lipzen A."/>
            <person name="Lutzoni F."/>
            <person name="Magnuson J."/>
            <person name="Mondo S."/>
            <person name="Nolan M."/>
            <person name="Ohm R."/>
            <person name="Pangilinan J."/>
            <person name="Park H.-J."/>
            <person name="Ramirez L."/>
            <person name="Alfaro M."/>
            <person name="Sun H."/>
            <person name="Tritt A."/>
            <person name="Yoshinaga Y."/>
            <person name="Zwiers L.-H."/>
            <person name="Turgeon B."/>
            <person name="Goodwin S."/>
            <person name="Spatafora J."/>
            <person name="Crous P."/>
            <person name="Grigoriev I."/>
        </authorList>
    </citation>
    <scope>NUCLEOTIDE SEQUENCE</scope>
    <source>
        <strain evidence="3">CBS 122681</strain>
    </source>
</reference>
<feature type="compositionally biased region" description="Low complexity" evidence="1">
    <location>
        <begin position="706"/>
        <end position="724"/>
    </location>
</feature>
<organism evidence="3 4">
    <name type="scientific">Lophiostoma macrostomum CBS 122681</name>
    <dbReference type="NCBI Taxonomy" id="1314788"/>
    <lineage>
        <taxon>Eukaryota</taxon>
        <taxon>Fungi</taxon>
        <taxon>Dikarya</taxon>
        <taxon>Ascomycota</taxon>
        <taxon>Pezizomycotina</taxon>
        <taxon>Dothideomycetes</taxon>
        <taxon>Pleosporomycetidae</taxon>
        <taxon>Pleosporales</taxon>
        <taxon>Lophiostomataceae</taxon>
        <taxon>Lophiostoma</taxon>
    </lineage>
</organism>
<name>A0A6A6STY8_9PLEO</name>
<sequence>MALPSSSFPHHTQNHIEILDIDEDELDTSNLTAHVVGEDAKARLLPDQHPRTRQNDDADTLLRDLGRLAPSVTKDFIPKRVAKKKLTLRLINDTEFAGEEDTFVALSYCWNKVNHDIPRKEVSPVGGLPFGWVKTVEQFPLPTSAAMFEAVLREKGEKEGLWFDQVCVNQEDENEKSLTVAAIDLIYSNARVVVAALDDIAVEEDELDFLTQYIDQYDTFDFQSDQQPNRGLHPPFMQQEPTFWSLLDRILGSVWFERAWCAHELRMARNHVFLVPCHSDDDETYTFIKFSGSFFLHMLLLASELVNLQAPARNKLTSLIEHFGTLTTQRHRSDSPNPSPRSISTSPSSRIREPPAFVPLISQIFSLKAGGNPLLPEYLRRLDANRDKACITLNASGLPIALKPTSRFQRPNIEDECLRQLLLVGLAMRDPLSLCTTGPVLRLHDGSVSWLSKPTELNGPPNSEFQVRAPDFHVEDLEGLVCSSDGRAEYIQLPLLFLELPHRSTPSTHFATHIHRARTFIDLSIQFQLQAQRQSTWHRQQDLHVWSYTHNASHPRAASLKNVFVQTLSCIFELGPHWLLDTIQSTQGAYTSLTPQAVDVLYNPHLIIQNYLLRPDGQACVSSLLALLATIISRGITWSSGTSERTHGPLIVSVPHTSPVLLPQQLVSPTQYLSPSSASQGSASSPLYPPQLSPYLHPNSQIRSTASPQAFPQTQTQTQMQISTRSPAREGRAIIFAPYAHTKTLLIAIPRALTKATYTELPRAWILTPMHQYTGTAPGSASPAAKQVVCWRLQGKGVLAGDAGFVEGVGRGGRSSGEESGGGGRSHRIYGPEG</sequence>